<evidence type="ECO:0000313" key="1">
    <source>
        <dbReference type="EMBL" id="SDM72181.1"/>
    </source>
</evidence>
<dbReference type="RefSeq" id="WP_089732343.1">
    <property type="nucleotide sequence ID" value="NZ_FNIA01000006.1"/>
</dbReference>
<dbReference type="InterPro" id="IPR023401">
    <property type="entry name" value="ODC_N"/>
</dbReference>
<dbReference type="Pfam" id="PF02423">
    <property type="entry name" value="OCD_Mu_crystall"/>
    <property type="match status" value="1"/>
</dbReference>
<dbReference type="AlphaFoldDB" id="A0A1G9VJG4"/>
<dbReference type="EMBL" id="FNIA01000006">
    <property type="protein sequence ID" value="SDM72181.1"/>
    <property type="molecule type" value="Genomic_DNA"/>
</dbReference>
<name>A0A1G9VJG4_9EURY</name>
<dbReference type="PIRSF" id="PIRSF001439">
    <property type="entry name" value="CryM"/>
    <property type="match status" value="1"/>
</dbReference>
<reference evidence="1 2" key="1">
    <citation type="submission" date="2016-10" db="EMBL/GenBank/DDBJ databases">
        <authorList>
            <person name="de Groot N.N."/>
        </authorList>
    </citation>
    <scope>NUCLEOTIDE SEQUENCE [LARGE SCALE GENOMIC DNA]</scope>
    <source>
        <strain evidence="2">EB21,IBRC-M 10013,KCTC 4048</strain>
    </source>
</reference>
<dbReference type="Proteomes" id="UP000199370">
    <property type="component" value="Unassembled WGS sequence"/>
</dbReference>
<dbReference type="STRING" id="996166.SAMN05192554_106141"/>
<gene>
    <name evidence="1" type="ORF">SAMN05192554_106141</name>
</gene>
<dbReference type="InterPro" id="IPR003462">
    <property type="entry name" value="ODC_Mu_crystall"/>
</dbReference>
<accession>A0A1G9VJG4</accession>
<evidence type="ECO:0000313" key="2">
    <source>
        <dbReference type="Proteomes" id="UP000199370"/>
    </source>
</evidence>
<organism evidence="1 2">
    <name type="scientific">Haloarchaeobius iranensis</name>
    <dbReference type="NCBI Taxonomy" id="996166"/>
    <lineage>
        <taxon>Archaea</taxon>
        <taxon>Methanobacteriati</taxon>
        <taxon>Methanobacteriota</taxon>
        <taxon>Stenosarchaea group</taxon>
        <taxon>Halobacteria</taxon>
        <taxon>Halobacteriales</taxon>
        <taxon>Halorubellaceae</taxon>
        <taxon>Haloarchaeobius</taxon>
    </lineage>
</organism>
<dbReference type="GO" id="GO:0005737">
    <property type="term" value="C:cytoplasm"/>
    <property type="evidence" value="ECO:0007669"/>
    <property type="project" value="TreeGrafter"/>
</dbReference>
<dbReference type="PANTHER" id="PTHR13812:SF19">
    <property type="entry name" value="KETIMINE REDUCTASE MU-CRYSTALLIN"/>
    <property type="match status" value="1"/>
</dbReference>
<proteinExistence type="predicted"/>
<dbReference type="PANTHER" id="PTHR13812">
    <property type="entry name" value="KETIMINE REDUCTASE MU-CRYSTALLIN"/>
    <property type="match status" value="1"/>
</dbReference>
<sequence>MVLVLADDEVASLVDLPSLAPVVADALVQQGRGEVERPERPHYDVGAGIDGSEPLGMGLAMPAYVHGEPYFATKLVGVHEGNAERGLPTIHAQVVLADARTGQPVSFMNGGRITNARTGCIGGLAARDLAVSEPLHVGVLGAGTQARWQTRAIAALCDVESASIYSPSDSRDDCAADLREHDVPAEAVDSAAAAVEDSNVVVTATTSTEPVFPADALAPGALVVAVGAYTVEMQELEAAVFDRAARVFADVPAEVAEIGDLLATDLTVEDLIPLSAVFEGEAGRESDEEILVVESVGTAVLDVAAAAEVYESAAESGIGTEQSF</sequence>
<keyword evidence="2" id="KW-1185">Reference proteome</keyword>
<dbReference type="OrthoDB" id="214116at2157"/>
<dbReference type="Gene3D" id="3.30.1780.10">
    <property type="entry name" value="ornithine cyclodeaminase, domain 1"/>
    <property type="match status" value="1"/>
</dbReference>
<dbReference type="SUPFAM" id="SSF51735">
    <property type="entry name" value="NAD(P)-binding Rossmann-fold domains"/>
    <property type="match status" value="1"/>
</dbReference>
<protein>
    <submittedName>
        <fullName evidence="1">Alanine dehydrogenase</fullName>
    </submittedName>
</protein>
<dbReference type="InterPro" id="IPR036291">
    <property type="entry name" value="NAD(P)-bd_dom_sf"/>
</dbReference>
<dbReference type="Gene3D" id="3.40.50.720">
    <property type="entry name" value="NAD(P)-binding Rossmann-like Domain"/>
    <property type="match status" value="1"/>
</dbReference>